<feature type="region of interest" description="Disordered" evidence="1">
    <location>
        <begin position="711"/>
        <end position="747"/>
    </location>
</feature>
<reference evidence="4" key="1">
    <citation type="journal article" date="2014" name="Genome Announc.">
        <title>Genome sequence and annotation of Acremonium chrysogenum, producer of the beta-lactam antibiotic cephalosporin C.</title>
        <authorList>
            <person name="Terfehr D."/>
            <person name="Dahlmann T.A."/>
            <person name="Specht T."/>
            <person name="Zadra I."/>
            <person name="Kuernsteiner H."/>
            <person name="Kueck U."/>
        </authorList>
    </citation>
    <scope>NUCLEOTIDE SEQUENCE [LARGE SCALE GENOMIC DNA]</scope>
    <source>
        <strain evidence="4">ATCC 11550 / CBS 779.69 / DSM 880 / IAM 14645 / JCM 23072 / IMI 49137</strain>
    </source>
</reference>
<dbReference type="OrthoDB" id="431378at2759"/>
<feature type="region of interest" description="Disordered" evidence="1">
    <location>
        <begin position="341"/>
        <end position="418"/>
    </location>
</feature>
<dbReference type="InterPro" id="IPR057826">
    <property type="entry name" value="WWE_C20G8.02"/>
</dbReference>
<feature type="region of interest" description="Disordered" evidence="1">
    <location>
        <begin position="94"/>
        <end position="117"/>
    </location>
</feature>
<accession>A0A086TBY3</accession>
<dbReference type="Proteomes" id="UP000029964">
    <property type="component" value="Unassembled WGS sequence"/>
</dbReference>
<keyword evidence="4" id="KW-1185">Reference proteome</keyword>
<dbReference type="GO" id="GO:0046872">
    <property type="term" value="F:metal ion binding"/>
    <property type="evidence" value="ECO:0007669"/>
    <property type="project" value="InterPro"/>
</dbReference>
<evidence type="ECO:0000313" key="4">
    <source>
        <dbReference type="Proteomes" id="UP000029964"/>
    </source>
</evidence>
<feature type="region of interest" description="Disordered" evidence="1">
    <location>
        <begin position="248"/>
        <end position="298"/>
    </location>
</feature>
<dbReference type="PROSITE" id="PS51043">
    <property type="entry name" value="DDHD"/>
    <property type="match status" value="1"/>
</dbReference>
<dbReference type="PANTHER" id="PTHR23509:SF10">
    <property type="entry name" value="LD21067P"/>
    <property type="match status" value="1"/>
</dbReference>
<evidence type="ECO:0000313" key="3">
    <source>
        <dbReference type="EMBL" id="KFH46865.1"/>
    </source>
</evidence>
<feature type="compositionally biased region" description="Basic and acidic residues" evidence="1">
    <location>
        <begin position="37"/>
        <end position="61"/>
    </location>
</feature>
<protein>
    <submittedName>
        <fullName evidence="3">Phospholipase-like protein</fullName>
    </submittedName>
</protein>
<dbReference type="PANTHER" id="PTHR23509">
    <property type="entry name" value="PA-PL1 PHOSPHOLIPASE FAMILY"/>
    <property type="match status" value="1"/>
</dbReference>
<dbReference type="GO" id="GO:0004620">
    <property type="term" value="F:phospholipase activity"/>
    <property type="evidence" value="ECO:0007669"/>
    <property type="project" value="TreeGrafter"/>
</dbReference>
<gene>
    <name evidence="3" type="ORF">ACRE_023120</name>
</gene>
<sequence length="1014" mass="111476">MATGTSEQQRDKSYLTSAVESMNPWAAKRTSSPALGSREKPDEDQRETSTKAPVDPRDHNITHLYGQSSRTYPSDCPPLNVQWFHAIDVAKRKPKLLRGSKSREPDTKQPAKPKKFSAFSVSDSKAIESRYQKLLELAEEKGGQVPATNVFSSSQVKNDGTRGGDVDNKDGNAKRGAAKVSVNEDFLFDVNIEERELAPVYWLGPVYEVRRGTWFFQEGSSLRPCEENLAAQLEEGYLKLKPWLNPVRSRSQPGAKKITPKPSKESLKAATGSTVPNSPSSPKVPGPEQPSQPSQTPLQSQRLFGSYMNSVATYQDATTAWLSSDTMLSWVTSSVYERFAGGGHMSGVKLTRGYSEPANGKDKDKEKPDNASTGDVPGLDERQQRLLKRRSAPPTTTSTEGEQSDRSQTPPGSIEDRGRTLQRQLSSLIEGGARSSADAEERNRQLQEQEIQGYHTQAGESQAREVDHLVLVTHGIGQQLSLRMDSINFVHDVNVLRKTLKTVYTSSADLKALNSELGAGNGNCRVQVLPVCWRHLLDFPRQREKRNEHDLGDAEEGEFAYPSLGDITVEGVAFARSLISDLALDVLLYQSSYREEISRIVLKECNRVFSLYKERNPGFSGKVHVMGHSLGSAILFDILCRQKDAERAEDMSQSLRFWHSQNHPEMAAARAKGHEMAFGFDVDNFFCLGSPIGLFQMLEGRTIAARPSALSVQSDSVSGGDSADDPLLSVPRGTTRTRGVSPTRDLLSSVSSPKVRQMFNIFHPSDPISYRVEPLISPAMTSLKPQGLPYTKKGLLNAANQGLTGIGAKVGQSVSGLWSSLSAGIANNMINRSLGLTNEEVAKMADQVQSSSRQHAPGPGDGTNSPQRKSIVHDTKAEDRGDELRKQLAGSASTGGEQIGAGSDDSTLVDHGLETLFSNFQKRRANPGLDDDGAGKIEDELRKIRRMRLEENKVRALNRNGRVDYSIQESVLDFNPINTIASHMSYWSDVDVSHFILSQLLSHQSKEKKTTVKP</sequence>
<name>A0A086TBY3_HAPC1</name>
<feature type="region of interest" description="Disordered" evidence="1">
    <location>
        <begin position="845"/>
        <end position="882"/>
    </location>
</feature>
<feature type="compositionally biased region" description="Basic and acidic residues" evidence="1">
    <location>
        <begin position="159"/>
        <end position="173"/>
    </location>
</feature>
<dbReference type="Pfam" id="PF23463">
    <property type="entry name" value="WWE_2"/>
    <property type="match status" value="1"/>
</dbReference>
<feature type="compositionally biased region" description="Low complexity" evidence="1">
    <location>
        <begin position="711"/>
        <end position="721"/>
    </location>
</feature>
<feature type="compositionally biased region" description="Basic and acidic residues" evidence="1">
    <location>
        <begin position="871"/>
        <end position="882"/>
    </location>
</feature>
<evidence type="ECO:0000256" key="1">
    <source>
        <dbReference type="SAM" id="MobiDB-lite"/>
    </source>
</evidence>
<feature type="domain" description="DDHD" evidence="2">
    <location>
        <begin position="678"/>
        <end position="1002"/>
    </location>
</feature>
<evidence type="ECO:0000259" key="2">
    <source>
        <dbReference type="PROSITE" id="PS51043"/>
    </source>
</evidence>
<feature type="compositionally biased region" description="Basic and acidic residues" evidence="1">
    <location>
        <begin position="359"/>
        <end position="369"/>
    </location>
</feature>
<dbReference type="HOGENOM" id="CLU_007365_1_0_1"/>
<dbReference type="Pfam" id="PF23465">
    <property type="entry name" value="DUF7131"/>
    <property type="match status" value="1"/>
</dbReference>
<dbReference type="EMBL" id="JPKY01000015">
    <property type="protein sequence ID" value="KFH46865.1"/>
    <property type="molecule type" value="Genomic_DNA"/>
</dbReference>
<feature type="region of interest" description="Disordered" evidence="1">
    <location>
        <begin position="152"/>
        <end position="175"/>
    </location>
</feature>
<dbReference type="InterPro" id="IPR058055">
    <property type="entry name" value="PA-PLA1"/>
</dbReference>
<feature type="compositionally biased region" description="Polar residues" evidence="1">
    <location>
        <begin position="393"/>
        <end position="411"/>
    </location>
</feature>
<feature type="compositionally biased region" description="Polar residues" evidence="1">
    <location>
        <begin position="271"/>
        <end position="281"/>
    </location>
</feature>
<comment type="caution">
    <text evidence="3">The sequence shown here is derived from an EMBL/GenBank/DDBJ whole genome shotgun (WGS) entry which is preliminary data.</text>
</comment>
<dbReference type="STRING" id="857340.A0A086TBY3"/>
<proteinExistence type="predicted"/>
<dbReference type="Pfam" id="PF02862">
    <property type="entry name" value="DDHD"/>
    <property type="match status" value="1"/>
</dbReference>
<dbReference type="SMART" id="SM01127">
    <property type="entry name" value="DDHD"/>
    <property type="match status" value="1"/>
</dbReference>
<dbReference type="AlphaFoldDB" id="A0A086TBY3"/>
<dbReference type="InterPro" id="IPR055555">
    <property type="entry name" value="PA-PLA1_DUF7131"/>
</dbReference>
<organism evidence="3 4">
    <name type="scientific">Hapsidospora chrysogenum (strain ATCC 11550 / CBS 779.69 / DSM 880 / IAM 14645 / JCM 23072 / IMI 49137)</name>
    <name type="common">Acremonium chrysogenum</name>
    <dbReference type="NCBI Taxonomy" id="857340"/>
    <lineage>
        <taxon>Eukaryota</taxon>
        <taxon>Fungi</taxon>
        <taxon>Dikarya</taxon>
        <taxon>Ascomycota</taxon>
        <taxon>Pezizomycotina</taxon>
        <taxon>Sordariomycetes</taxon>
        <taxon>Hypocreomycetidae</taxon>
        <taxon>Hypocreales</taxon>
        <taxon>Bionectriaceae</taxon>
        <taxon>Hapsidospora</taxon>
    </lineage>
</organism>
<feature type="compositionally biased region" description="Polar residues" evidence="1">
    <location>
        <begin position="732"/>
        <end position="747"/>
    </location>
</feature>
<feature type="region of interest" description="Disordered" evidence="1">
    <location>
        <begin position="1"/>
        <end position="75"/>
    </location>
</feature>
<dbReference type="GO" id="GO:0005737">
    <property type="term" value="C:cytoplasm"/>
    <property type="evidence" value="ECO:0007669"/>
    <property type="project" value="TreeGrafter"/>
</dbReference>
<dbReference type="InterPro" id="IPR004177">
    <property type="entry name" value="DDHD_dom"/>
</dbReference>